<dbReference type="EMBL" id="JACHVT010000008">
    <property type="protein sequence ID" value="MBB2988133.1"/>
    <property type="molecule type" value="Genomic_DNA"/>
</dbReference>
<comment type="caution">
    <text evidence="1">The sequence shown here is derived from an EMBL/GenBank/DDBJ whole genome shotgun (WGS) entry which is preliminary data.</text>
</comment>
<gene>
    <name evidence="1" type="ORF">FHW14_003322</name>
</gene>
<dbReference type="Proteomes" id="UP000590811">
    <property type="component" value="Unassembled WGS sequence"/>
</dbReference>
<evidence type="ECO:0000313" key="1">
    <source>
        <dbReference type="EMBL" id="MBB2988133.1"/>
    </source>
</evidence>
<sequence>MGRNSMVVWKNVHDSQMFSYWQSIVFGRTQ</sequence>
<evidence type="ECO:0000313" key="2">
    <source>
        <dbReference type="Proteomes" id="UP000590811"/>
    </source>
</evidence>
<organism evidence="1 2">
    <name type="scientific">Terracoccus luteus</name>
    <dbReference type="NCBI Taxonomy" id="53356"/>
    <lineage>
        <taxon>Bacteria</taxon>
        <taxon>Bacillati</taxon>
        <taxon>Actinomycetota</taxon>
        <taxon>Actinomycetes</taxon>
        <taxon>Micrococcales</taxon>
        <taxon>Intrasporangiaceae</taxon>
        <taxon>Terracoccus</taxon>
    </lineage>
</organism>
<proteinExistence type="predicted"/>
<dbReference type="AlphaFoldDB" id="A0A839PYB8"/>
<protein>
    <submittedName>
        <fullName evidence="1">Uncharacterized protein</fullName>
    </submittedName>
</protein>
<accession>A0A839PYB8</accession>
<reference evidence="1 2" key="1">
    <citation type="submission" date="2020-08" db="EMBL/GenBank/DDBJ databases">
        <title>Genomic Encyclopedia of Type Strains, Phase IV (KMG-V): Genome sequencing to study the core and pangenomes of soil and plant-associated prokaryotes.</title>
        <authorList>
            <person name="Whitman W."/>
        </authorList>
    </citation>
    <scope>NUCLEOTIDE SEQUENCE [LARGE SCALE GENOMIC DNA]</scope>
    <source>
        <strain evidence="1 2">B3ACCR2</strain>
    </source>
</reference>
<name>A0A839PYB8_9MICO</name>